<gene>
    <name evidence="2" type="ORF">SAMN05421578_103140</name>
</gene>
<comment type="caution">
    <text evidence="2">The sequence shown here is derived from an EMBL/GenBank/DDBJ whole genome shotgun (WGS) entry which is preliminary data.</text>
</comment>
<evidence type="ECO:0000313" key="2">
    <source>
        <dbReference type="EMBL" id="SIQ64199.1"/>
    </source>
</evidence>
<name>A0ABY1JR73_9BACL</name>
<accession>A0ABY1JR73</accession>
<feature type="region of interest" description="Disordered" evidence="1">
    <location>
        <begin position="58"/>
        <end position="85"/>
    </location>
</feature>
<sequence length="85" mass="9609">MKTKFVAVIGAVILSVGIGTVAYAEVGTGTLREMLPFMQEMHPNLNDSELEQMYNSCHGQESDNIQSSRMTHNNSRMYDNSMMYR</sequence>
<dbReference type="EMBL" id="FTNK01000003">
    <property type="protein sequence ID" value="SIQ64199.1"/>
    <property type="molecule type" value="Genomic_DNA"/>
</dbReference>
<keyword evidence="3" id="KW-1185">Reference proteome</keyword>
<feature type="compositionally biased region" description="Polar residues" evidence="1">
    <location>
        <begin position="58"/>
        <end position="78"/>
    </location>
</feature>
<reference evidence="2 3" key="1">
    <citation type="submission" date="2017-01" db="EMBL/GenBank/DDBJ databases">
        <authorList>
            <person name="Varghese N."/>
            <person name="Submissions S."/>
        </authorList>
    </citation>
    <scope>NUCLEOTIDE SEQUENCE [LARGE SCALE GENOMIC DNA]</scope>
    <source>
        <strain evidence="2 3">ATCC 23464</strain>
    </source>
</reference>
<protein>
    <recommendedName>
        <fullName evidence="4">FAD/FMN-containing dehydrogenase</fullName>
    </recommendedName>
</protein>
<evidence type="ECO:0000256" key="1">
    <source>
        <dbReference type="SAM" id="MobiDB-lite"/>
    </source>
</evidence>
<dbReference type="RefSeq" id="WP_068582250.1">
    <property type="nucleotide sequence ID" value="NZ_FTNK01000003.1"/>
</dbReference>
<dbReference type="Proteomes" id="UP000186666">
    <property type="component" value="Unassembled WGS sequence"/>
</dbReference>
<organism evidence="2 3">
    <name type="scientific">Paenibacillus macquariensis</name>
    <dbReference type="NCBI Taxonomy" id="948756"/>
    <lineage>
        <taxon>Bacteria</taxon>
        <taxon>Bacillati</taxon>
        <taxon>Bacillota</taxon>
        <taxon>Bacilli</taxon>
        <taxon>Bacillales</taxon>
        <taxon>Paenibacillaceae</taxon>
        <taxon>Paenibacillus</taxon>
    </lineage>
</organism>
<evidence type="ECO:0000313" key="3">
    <source>
        <dbReference type="Proteomes" id="UP000186666"/>
    </source>
</evidence>
<evidence type="ECO:0008006" key="4">
    <source>
        <dbReference type="Google" id="ProtNLM"/>
    </source>
</evidence>
<proteinExistence type="predicted"/>